<dbReference type="PANTHER" id="PTHR47020">
    <property type="entry name" value="HILLARIN"/>
    <property type="match status" value="1"/>
</dbReference>
<reference evidence="3 4" key="1">
    <citation type="journal article" date="2021" name="Elife">
        <title>Chloroplast acquisition without the gene transfer in kleptoplastic sea slugs, Plakobranchus ocellatus.</title>
        <authorList>
            <person name="Maeda T."/>
            <person name="Takahashi S."/>
            <person name="Yoshida T."/>
            <person name="Shimamura S."/>
            <person name="Takaki Y."/>
            <person name="Nagai Y."/>
            <person name="Toyoda A."/>
            <person name="Suzuki Y."/>
            <person name="Arimoto A."/>
            <person name="Ishii H."/>
            <person name="Satoh N."/>
            <person name="Nishiyama T."/>
            <person name="Hasebe M."/>
            <person name="Maruyama T."/>
            <person name="Minagawa J."/>
            <person name="Obokata J."/>
            <person name="Shigenobu S."/>
        </authorList>
    </citation>
    <scope>NUCLEOTIDE SEQUENCE [LARGE SCALE GENOMIC DNA]</scope>
</reference>
<dbReference type="Gene3D" id="1.20.920.20">
    <property type="match status" value="1"/>
</dbReference>
<dbReference type="AlphaFoldDB" id="A0AAV4DEA9"/>
<feature type="domain" description="KY-like immunoglobulin-like" evidence="2">
    <location>
        <begin position="293"/>
        <end position="397"/>
    </location>
</feature>
<evidence type="ECO:0000256" key="1">
    <source>
        <dbReference type="SAM" id="MobiDB-lite"/>
    </source>
</evidence>
<evidence type="ECO:0000313" key="4">
    <source>
        <dbReference type="Proteomes" id="UP000735302"/>
    </source>
</evidence>
<dbReference type="InterPro" id="IPR056564">
    <property type="entry name" value="Ig-like_KY"/>
</dbReference>
<comment type="caution">
    <text evidence="3">The sequence shown here is derived from an EMBL/GenBank/DDBJ whole genome shotgun (WGS) entry which is preliminary data.</text>
</comment>
<dbReference type="EMBL" id="BLXT01007807">
    <property type="protein sequence ID" value="GFO42476.1"/>
    <property type="molecule type" value="Genomic_DNA"/>
</dbReference>
<dbReference type="PANTHER" id="PTHR47020:SF1">
    <property type="entry name" value="HILLARIN"/>
    <property type="match status" value="1"/>
</dbReference>
<keyword evidence="4" id="KW-1185">Reference proteome</keyword>
<protein>
    <submittedName>
        <fullName evidence="3">Kyphoscoliosis peptidase</fullName>
    </submittedName>
</protein>
<evidence type="ECO:0000259" key="2">
    <source>
        <dbReference type="Pfam" id="PF23265"/>
    </source>
</evidence>
<feature type="compositionally biased region" description="Basic residues" evidence="1">
    <location>
        <begin position="718"/>
        <end position="729"/>
    </location>
</feature>
<feature type="non-terminal residue" evidence="3">
    <location>
        <position position="1"/>
    </location>
</feature>
<accession>A0AAV4DEA9</accession>
<dbReference type="Pfam" id="PF23265">
    <property type="entry name" value="Ig-like_KY"/>
    <property type="match status" value="3"/>
</dbReference>
<feature type="domain" description="KY-like immunoglobulin-like" evidence="2">
    <location>
        <begin position="144"/>
        <end position="279"/>
    </location>
</feature>
<dbReference type="InterPro" id="IPR053041">
    <property type="entry name" value="Transglut-like_Superfamily_Mod"/>
</dbReference>
<proteinExistence type="predicted"/>
<feature type="region of interest" description="Disordered" evidence="1">
    <location>
        <begin position="714"/>
        <end position="739"/>
    </location>
</feature>
<evidence type="ECO:0000313" key="3">
    <source>
        <dbReference type="EMBL" id="GFO42476.1"/>
    </source>
</evidence>
<gene>
    <name evidence="3" type="ORF">PoB_006898100</name>
</gene>
<dbReference type="Proteomes" id="UP000735302">
    <property type="component" value="Unassembled WGS sequence"/>
</dbReference>
<sequence>APGKLLKEPYSSLMSYLMNGIFDDLSKVRVIYRWVTSLKLERIFLPKVEPPATTPLYQIWRIKNRKGNYAQLVSILCSEGNDDWLEIDDGGEDETEKKADSKFSTKEYVYVCDENYFLTDPRQLITTHLPFTQEWQLLSEPLSLERFERMAFLKDRFFNLGMSVITHADCVISSHSGEVEICFGMPPDDARFFKFYYLLFRQETKENSGFAPKYDRYVFMHRPKKDELSIRIRSPVTGTFRLELVGRDTRIKDPMYDYDWVVLYKIRFFKAKEKCLPFPSMPELGWGPGPYSMQLGLSPLSHCSGEVKANTLGEAEISFEVCDYNRLGNPMFYGTLCKSGSNDEKIKDRVVHRVENGRVIFNVKLPKRGEYSLAIDGTSGKKPTPRNFANYMLVSDQRLGQTSYPRGFDEGIGRKLACSRFDIEPLSHSSGLIHVQQEEFEISFKVSPDSELSLSLIGSDVMVSDSRRLVSESRTEDTIRYKIRLPKEGTYGLKVIGKTIETTQFENVYDYIVEYRNPHSILAGSRQATVGGENALNPLGSNKPHDLLSPAATIRKRIDVAIEAEDEYELAATLDELMLSGVTGHRGQTEIARLKHELQIIYLKKDLLGAIHERSLPELVRSVTLVKERGHEHKMVTELREATKMMERLQQIQNLLHDVQVMSQKTITEIRGYSCPPPAVHMVMMATLLLLGHFEEETEAKGIIDEIIKRHSEEVAHTRPRTSKSRRGRRNTDFTSGAQ</sequence>
<feature type="domain" description="KY-like immunoglobulin-like" evidence="2">
    <location>
        <begin position="420"/>
        <end position="520"/>
    </location>
</feature>
<organism evidence="3 4">
    <name type="scientific">Plakobranchus ocellatus</name>
    <dbReference type="NCBI Taxonomy" id="259542"/>
    <lineage>
        <taxon>Eukaryota</taxon>
        <taxon>Metazoa</taxon>
        <taxon>Spiralia</taxon>
        <taxon>Lophotrochozoa</taxon>
        <taxon>Mollusca</taxon>
        <taxon>Gastropoda</taxon>
        <taxon>Heterobranchia</taxon>
        <taxon>Euthyneura</taxon>
        <taxon>Panpulmonata</taxon>
        <taxon>Sacoglossa</taxon>
        <taxon>Placobranchoidea</taxon>
        <taxon>Plakobranchidae</taxon>
        <taxon>Plakobranchus</taxon>
    </lineage>
</organism>
<name>A0AAV4DEA9_9GAST</name>